<dbReference type="Gene3D" id="1.50.10.10">
    <property type="match status" value="1"/>
</dbReference>
<sequence>MTQPTDSPAENRLARETSPYLLQHAGNPVDWYPWGEEAFEAARREGKPIFLSVGYSTCYWCHVMEREIFERPEMAVLMNRWFINVKVDREERPDVDDVYMTAVQAMTRRGGWPMSVFLTPPGAEGEGDPGLKPFWGATYLPPEPAQGMPSFPQVAEGLSKAWSDQREEVLEQARQLAGMIRGQYAGGSESGKLDASVVQSVVDQMLTQADGRYGGFGGSPKFPQASLIGFEMTVASATGNEELLAHVHQTLDRMARGGLYDQIGGGFHRYSVDEKWLVPHFEKMLYDNGQLLALYGDALALSPDHPSASLYALVVRETAGYLLREMTDASGAFWSAQDAEVDAREGGNYLWRREELEGVFEDGALRGFAERVYGLDLGPNFQDPHHPEDEPANVLCLPYQFDEVAQREGLTEAAFLERLGEARRVMLVERMGREQPSTDDKVLASWNGMAIVGLARCARVLGDEGMLDMARRGMEAVLRELGDGAGGLYRSMRGGRKQIAGYLDDYAFVIAGLLELERALPGEGGYLAEARRLVDEVEKRFAAEGGGYFDSPAGAVGMFVRTRVRQDGAVPSGNAQMAHNLLDLYEITGEGVYFERVLSLLGGFAASLGQIGMVMVHMQHALLRAIGHDAERVAAAGGGGDEPVRVSAERDGEGYQLRFEIAAGYYVQAPEQGVRLAGVKPVAVGVRGDSGYEVEADWPEGVGKQTALSGASLTVYEGRVEVPVRLTGEGVLPELEVVVQACTEGACLEPRVMRVVLADGATG</sequence>
<dbReference type="Pfam" id="PF03190">
    <property type="entry name" value="Thioredox_DsbH"/>
    <property type="match status" value="1"/>
</dbReference>
<evidence type="ECO:0000259" key="1">
    <source>
        <dbReference type="Pfam" id="PF03190"/>
    </source>
</evidence>
<dbReference type="GO" id="GO:0005975">
    <property type="term" value="P:carbohydrate metabolic process"/>
    <property type="evidence" value="ECO:0007669"/>
    <property type="project" value="InterPro"/>
</dbReference>
<evidence type="ECO:0000313" key="4">
    <source>
        <dbReference type="Proteomes" id="UP000320386"/>
    </source>
</evidence>
<dbReference type="AlphaFoldDB" id="A0A518BYR8"/>
<accession>A0A518BYR8</accession>
<dbReference type="KEGG" id="mcad:Pan265_19790"/>
<evidence type="ECO:0008006" key="5">
    <source>
        <dbReference type="Google" id="ProtNLM"/>
    </source>
</evidence>
<dbReference type="InterPro" id="IPR028250">
    <property type="entry name" value="DsbDN"/>
</dbReference>
<gene>
    <name evidence="3" type="ORF">Pan265_19790</name>
</gene>
<protein>
    <recommendedName>
        <fullName evidence="5">DUF255 domain-containing protein</fullName>
    </recommendedName>
</protein>
<proteinExistence type="predicted"/>
<dbReference type="Proteomes" id="UP000320386">
    <property type="component" value="Chromosome"/>
</dbReference>
<dbReference type="InterPro" id="IPR008928">
    <property type="entry name" value="6-hairpin_glycosidase_sf"/>
</dbReference>
<dbReference type="Gene3D" id="3.40.30.10">
    <property type="entry name" value="Glutaredoxin"/>
    <property type="match status" value="1"/>
</dbReference>
<dbReference type="EMBL" id="CP036280">
    <property type="protein sequence ID" value="QDU72117.1"/>
    <property type="molecule type" value="Genomic_DNA"/>
</dbReference>
<dbReference type="InterPro" id="IPR036249">
    <property type="entry name" value="Thioredoxin-like_sf"/>
</dbReference>
<reference evidence="3 4" key="1">
    <citation type="submission" date="2019-02" db="EMBL/GenBank/DDBJ databases">
        <title>Deep-cultivation of Planctomycetes and their phenomic and genomic characterization uncovers novel biology.</title>
        <authorList>
            <person name="Wiegand S."/>
            <person name="Jogler M."/>
            <person name="Boedeker C."/>
            <person name="Pinto D."/>
            <person name="Vollmers J."/>
            <person name="Rivas-Marin E."/>
            <person name="Kohn T."/>
            <person name="Peeters S.H."/>
            <person name="Heuer A."/>
            <person name="Rast P."/>
            <person name="Oberbeckmann S."/>
            <person name="Bunk B."/>
            <person name="Jeske O."/>
            <person name="Meyerdierks A."/>
            <person name="Storesund J.E."/>
            <person name="Kallscheuer N."/>
            <person name="Luecker S."/>
            <person name="Lage O.M."/>
            <person name="Pohl T."/>
            <person name="Merkel B.J."/>
            <person name="Hornburger P."/>
            <person name="Mueller R.-W."/>
            <person name="Bruemmer F."/>
            <person name="Labrenz M."/>
            <person name="Spormann A.M."/>
            <person name="Op den Camp H."/>
            <person name="Overmann J."/>
            <person name="Amann R."/>
            <person name="Jetten M.S.M."/>
            <person name="Mascher T."/>
            <person name="Medema M.H."/>
            <person name="Devos D.P."/>
            <person name="Kaster A.-K."/>
            <person name="Ovreas L."/>
            <person name="Rohde M."/>
            <person name="Galperin M.Y."/>
            <person name="Jogler C."/>
        </authorList>
    </citation>
    <scope>NUCLEOTIDE SEQUENCE [LARGE SCALE GENOMIC DNA]</scope>
    <source>
        <strain evidence="3 4">Pan265</strain>
    </source>
</reference>
<feature type="domain" description="Thiol:disulfide interchange protein DsbD N-terminal" evidence="2">
    <location>
        <begin position="644"/>
        <end position="752"/>
    </location>
</feature>
<dbReference type="SUPFAM" id="SSF48208">
    <property type="entry name" value="Six-hairpin glycosidases"/>
    <property type="match status" value="1"/>
</dbReference>
<dbReference type="InterPro" id="IPR036929">
    <property type="entry name" value="DsbDN_sf"/>
</dbReference>
<dbReference type="OrthoDB" id="9762614at2"/>
<dbReference type="InterPro" id="IPR024705">
    <property type="entry name" value="Ssp411"/>
</dbReference>
<dbReference type="PIRSF" id="PIRSF006402">
    <property type="entry name" value="UCP006402_thioredoxin"/>
    <property type="match status" value="1"/>
</dbReference>
<evidence type="ECO:0000259" key="2">
    <source>
        <dbReference type="Pfam" id="PF11412"/>
    </source>
</evidence>
<feature type="domain" description="Spermatogenesis-associated protein 20-like TRX" evidence="1">
    <location>
        <begin position="10"/>
        <end position="179"/>
    </location>
</feature>
<evidence type="ECO:0000313" key="3">
    <source>
        <dbReference type="EMBL" id="QDU72117.1"/>
    </source>
</evidence>
<dbReference type="CDD" id="cd02955">
    <property type="entry name" value="SSP411"/>
    <property type="match status" value="1"/>
</dbReference>
<dbReference type="InterPro" id="IPR004879">
    <property type="entry name" value="Ssp411-like_TRX"/>
</dbReference>
<dbReference type="RefSeq" id="WP_145446298.1">
    <property type="nucleotide sequence ID" value="NZ_CP036280.1"/>
</dbReference>
<keyword evidence="4" id="KW-1185">Reference proteome</keyword>
<dbReference type="InterPro" id="IPR012341">
    <property type="entry name" value="6hp_glycosidase-like_sf"/>
</dbReference>
<dbReference type="PANTHER" id="PTHR42899">
    <property type="entry name" value="SPERMATOGENESIS-ASSOCIATED PROTEIN 20"/>
    <property type="match status" value="1"/>
</dbReference>
<dbReference type="PANTHER" id="PTHR42899:SF1">
    <property type="entry name" value="SPERMATOGENESIS-ASSOCIATED PROTEIN 20"/>
    <property type="match status" value="1"/>
</dbReference>
<organism evidence="3 4">
    <name type="scientific">Mucisphaera calidilacus</name>
    <dbReference type="NCBI Taxonomy" id="2527982"/>
    <lineage>
        <taxon>Bacteria</taxon>
        <taxon>Pseudomonadati</taxon>
        <taxon>Planctomycetota</taxon>
        <taxon>Phycisphaerae</taxon>
        <taxon>Phycisphaerales</taxon>
        <taxon>Phycisphaeraceae</taxon>
        <taxon>Mucisphaera</taxon>
    </lineage>
</organism>
<name>A0A518BYR8_9BACT</name>
<dbReference type="Gene3D" id="2.60.40.1250">
    <property type="entry name" value="Thiol:disulfide interchange protein DsbD, N-terminal domain"/>
    <property type="match status" value="1"/>
</dbReference>
<dbReference type="Pfam" id="PF11412">
    <property type="entry name" value="DsbD_N"/>
    <property type="match status" value="1"/>
</dbReference>
<dbReference type="SUPFAM" id="SSF52833">
    <property type="entry name" value="Thioredoxin-like"/>
    <property type="match status" value="1"/>
</dbReference>